<feature type="domain" description="CCR4-NOT transcription complex subunit 1-like NOT1 connector" evidence="2">
    <location>
        <begin position="7"/>
        <end position="93"/>
    </location>
</feature>
<dbReference type="InterPro" id="IPR040398">
    <property type="entry name" value="Not1"/>
</dbReference>
<sequence>MSKDSKDVEVQGVTVEVPEILLRYVSRDEAAVTVARDVFKSLYRNTSNNTHVGAQIATLVAIRAVCKLALLEQLTSFVVYSDDKSKFKKDIIEYGVCVSEIHNLIEALAKLAARPGSPEFLPQLLVIARDVSANAPDPSGYIANNDEKVNQSRDGKAQSVLSSVSRGKTIIICEATVTNDAAVTRFVSQLQKSGLLSNTDCLSPEGFTSGSLSLQSLQQVPVLSFVAIDMYASRPKLVFLILKYCAVDQGSTKLFLLPKILLVTAVFRLFLNWLLDLCSHVPVLEGASFQILTAFAKAFHPLQPLKVPGFRFAQLELVIHMSFIPKLLYGNSQKISPYV</sequence>
<dbReference type="Pfam" id="PF25097">
    <property type="entry name" value="ARM_Cnot1"/>
    <property type="match status" value="1"/>
</dbReference>
<name>A0A4Y7JRB5_PAPSO</name>
<dbReference type="GO" id="GO:0030015">
    <property type="term" value="C:CCR4-NOT core complex"/>
    <property type="evidence" value="ECO:0007669"/>
    <property type="project" value="InterPro"/>
</dbReference>
<dbReference type="Pfam" id="PF04054">
    <property type="entry name" value="Not1"/>
    <property type="match status" value="1"/>
</dbReference>
<evidence type="ECO:0000313" key="3">
    <source>
        <dbReference type="EMBL" id="RZC63634.1"/>
    </source>
</evidence>
<protein>
    <submittedName>
        <fullName evidence="3">Uncharacterized protein</fullName>
    </submittedName>
</protein>
<dbReference type="PANTHER" id="PTHR13162:SF8">
    <property type="entry name" value="CCR4-NOT TRANSCRIPTION COMPLEX SUBUNIT 1"/>
    <property type="match status" value="1"/>
</dbReference>
<dbReference type="GO" id="GO:0060090">
    <property type="term" value="F:molecular adaptor activity"/>
    <property type="evidence" value="ECO:0007669"/>
    <property type="project" value="TreeGrafter"/>
</dbReference>
<accession>A0A4Y7JRB5</accession>
<dbReference type="Gramene" id="RZC63634">
    <property type="protein sequence ID" value="RZC63634"/>
    <property type="gene ID" value="C5167_025400"/>
</dbReference>
<gene>
    <name evidence="3" type="ORF">C5167_025400</name>
</gene>
<dbReference type="EMBL" id="CM010719">
    <property type="protein sequence ID" value="RZC63634.1"/>
    <property type="molecule type" value="Genomic_DNA"/>
</dbReference>
<dbReference type="InterPro" id="IPR055454">
    <property type="entry name" value="CNOT1-like_NOT1_connector"/>
</dbReference>
<reference evidence="3 4" key="1">
    <citation type="journal article" date="2018" name="Science">
        <title>The opium poppy genome and morphinan production.</title>
        <authorList>
            <person name="Guo L."/>
            <person name="Winzer T."/>
            <person name="Yang X."/>
            <person name="Li Y."/>
            <person name="Ning Z."/>
            <person name="He Z."/>
            <person name="Teodor R."/>
            <person name="Lu Y."/>
            <person name="Bowser T.A."/>
            <person name="Graham I.A."/>
            <person name="Ye K."/>
        </authorList>
    </citation>
    <scope>NUCLEOTIDE SEQUENCE [LARGE SCALE GENOMIC DNA]</scope>
    <source>
        <strain evidence="4">cv. HN1</strain>
        <tissue evidence="3">Leaves</tissue>
    </source>
</reference>
<dbReference type="PANTHER" id="PTHR13162">
    <property type="entry name" value="CCR4-NOT TRANSCRIPTION COMPLEX"/>
    <property type="match status" value="1"/>
</dbReference>
<dbReference type="AlphaFoldDB" id="A0A4Y7JRB5"/>
<dbReference type="Gene3D" id="1.25.40.790">
    <property type="match status" value="1"/>
</dbReference>
<dbReference type="GO" id="GO:0000288">
    <property type="term" value="P:nuclear-transcribed mRNA catabolic process, deadenylation-dependent decay"/>
    <property type="evidence" value="ECO:0007669"/>
    <property type="project" value="TreeGrafter"/>
</dbReference>
<dbReference type="Proteomes" id="UP000316621">
    <property type="component" value="Chromosome 5"/>
</dbReference>
<proteinExistence type="predicted"/>
<keyword evidence="4" id="KW-1185">Reference proteome</keyword>
<dbReference type="GO" id="GO:0017148">
    <property type="term" value="P:negative regulation of translation"/>
    <property type="evidence" value="ECO:0007669"/>
    <property type="project" value="InterPro"/>
</dbReference>
<organism evidence="3 4">
    <name type="scientific">Papaver somniferum</name>
    <name type="common">Opium poppy</name>
    <dbReference type="NCBI Taxonomy" id="3469"/>
    <lineage>
        <taxon>Eukaryota</taxon>
        <taxon>Viridiplantae</taxon>
        <taxon>Streptophyta</taxon>
        <taxon>Embryophyta</taxon>
        <taxon>Tracheophyta</taxon>
        <taxon>Spermatophyta</taxon>
        <taxon>Magnoliopsida</taxon>
        <taxon>Ranunculales</taxon>
        <taxon>Papaveraceae</taxon>
        <taxon>Papaveroideae</taxon>
        <taxon>Papaver</taxon>
    </lineage>
</organism>
<feature type="domain" description="CCR4-Not complex component Not1 C-terminal" evidence="1">
    <location>
        <begin position="283"/>
        <end position="335"/>
    </location>
</feature>
<dbReference type="InterPro" id="IPR007196">
    <property type="entry name" value="CCR4-Not_Not1_C"/>
</dbReference>
<dbReference type="GO" id="GO:0000932">
    <property type="term" value="C:P-body"/>
    <property type="evidence" value="ECO:0007669"/>
    <property type="project" value="TreeGrafter"/>
</dbReference>
<evidence type="ECO:0000259" key="1">
    <source>
        <dbReference type="Pfam" id="PF04054"/>
    </source>
</evidence>
<evidence type="ECO:0000313" key="4">
    <source>
        <dbReference type="Proteomes" id="UP000316621"/>
    </source>
</evidence>
<dbReference type="STRING" id="3469.A0A4Y7JRB5"/>
<evidence type="ECO:0000259" key="2">
    <source>
        <dbReference type="Pfam" id="PF25097"/>
    </source>
</evidence>